<evidence type="ECO:0000256" key="1">
    <source>
        <dbReference type="ARBA" id="ARBA00022722"/>
    </source>
</evidence>
<dbReference type="RefSeq" id="WP_006290625.1">
    <property type="nucleotide sequence ID" value="NZ_AP012333.1"/>
</dbReference>
<dbReference type="NCBIfam" id="TIGR00287">
    <property type="entry name" value="cas1"/>
    <property type="match status" value="1"/>
</dbReference>
<sequence>MKNIVYVENECFVGVTKEGLKFSNIKTKEKKYLTFDDISTLVFDNRKCYLSERVIEYCILNHIRILFCDRSHSPLEMIETTYNQEHRYERLKKQLTLTSKVKKRIWRKIVIQKIENQARCLELNEANADDVALVRSVSNTVVDGDEHNGEAVAAKNYFKVLFGQSFKRGRTKDIQNASLNYGYAIIRAEIRRLLVMKGFEPSFGIHHESTANPYNLADDVIETYRPFVDNYITKNILLSEDNEFDAEERRLLVRILLEKCVINGQVMHLSDAIHLTVDTLTTCIENNSSGNLNLPSFIEGGIQYDFVIEF</sequence>
<keyword evidence="3 10" id="KW-0255">Endonuclease</keyword>
<dbReference type="EC" id="3.1.-.-" evidence="10"/>
<dbReference type="InterPro" id="IPR050646">
    <property type="entry name" value="Cas1"/>
</dbReference>
<dbReference type="GO" id="GO:0016787">
    <property type="term" value="F:hydrolase activity"/>
    <property type="evidence" value="ECO:0007669"/>
    <property type="project" value="UniProtKB-KW"/>
</dbReference>
<dbReference type="InterPro" id="IPR002729">
    <property type="entry name" value="CRISPR-assoc_Cas1"/>
</dbReference>
<comment type="cofactor">
    <cofactor evidence="10">
        <name>Mg(2+)</name>
        <dbReference type="ChEBI" id="CHEBI:18420"/>
    </cofactor>
    <cofactor evidence="10">
        <name>Mn(2+)</name>
        <dbReference type="ChEBI" id="CHEBI:29035"/>
    </cofactor>
</comment>
<keyword evidence="2 10" id="KW-0479">Metal-binding</keyword>
<evidence type="ECO:0000256" key="5">
    <source>
        <dbReference type="ARBA" id="ARBA00022842"/>
    </source>
</evidence>
<dbReference type="GO" id="GO:0051607">
    <property type="term" value="P:defense response to virus"/>
    <property type="evidence" value="ECO:0007669"/>
    <property type="project" value="UniProtKB-UniRule"/>
</dbReference>
<dbReference type="KEGG" id="pdo:PSDT_0389"/>
<keyword evidence="6 10" id="KW-0051">Antiviral defense</keyword>
<proteinExistence type="inferred from homology"/>
<dbReference type="GO" id="GO:0003677">
    <property type="term" value="F:DNA binding"/>
    <property type="evidence" value="ECO:0007669"/>
    <property type="project" value="UniProtKB-KW"/>
</dbReference>
<dbReference type="HAMAP" id="MF_01470">
    <property type="entry name" value="Cas1"/>
    <property type="match status" value="1"/>
</dbReference>
<evidence type="ECO:0000256" key="3">
    <source>
        <dbReference type="ARBA" id="ARBA00022759"/>
    </source>
</evidence>
<dbReference type="GO" id="GO:0046872">
    <property type="term" value="F:metal ion binding"/>
    <property type="evidence" value="ECO:0007669"/>
    <property type="project" value="UniProtKB-UniRule"/>
</dbReference>
<dbReference type="GO" id="GO:0004520">
    <property type="term" value="F:DNA endonuclease activity"/>
    <property type="evidence" value="ECO:0007669"/>
    <property type="project" value="InterPro"/>
</dbReference>
<keyword evidence="4 10" id="KW-0378">Hydrolase</keyword>
<gene>
    <name evidence="10 11" type="primary">cas1</name>
    <name evidence="11" type="ORF">HMPREF0620_1281</name>
</gene>
<evidence type="ECO:0000256" key="7">
    <source>
        <dbReference type="ARBA" id="ARBA00023125"/>
    </source>
</evidence>
<keyword evidence="5 10" id="KW-0460">Magnesium</keyword>
<dbReference type="AlphaFoldDB" id="E6K2P2"/>
<evidence type="ECO:0000313" key="12">
    <source>
        <dbReference type="Proteomes" id="UP000004946"/>
    </source>
</evidence>
<dbReference type="InterPro" id="IPR042206">
    <property type="entry name" value="CRISPR-assoc_Cas1_C"/>
</dbReference>
<dbReference type="PATRIC" id="fig|864564.6.peg.427"/>
<accession>E6K2P2</accession>
<name>E6K2P2_PARDN</name>
<dbReference type="EMBL" id="AEON01000002">
    <property type="protein sequence ID" value="EFT82596.1"/>
    <property type="molecule type" value="Genomic_DNA"/>
</dbReference>
<dbReference type="NCBIfam" id="TIGR03639">
    <property type="entry name" value="cas1_NMENI"/>
    <property type="match status" value="1"/>
</dbReference>
<comment type="similarity">
    <text evidence="10">Belongs to the CRISPR-associated endonuclease Cas1 family.</text>
</comment>
<dbReference type="Pfam" id="PF01867">
    <property type="entry name" value="Cas_Cas1"/>
    <property type="match status" value="1"/>
</dbReference>
<feature type="binding site" evidence="10">
    <location>
        <position position="207"/>
    </location>
    <ligand>
        <name>Mn(2+)</name>
        <dbReference type="ChEBI" id="CHEBI:29035"/>
    </ligand>
</feature>
<comment type="caution">
    <text evidence="11">The sequence shown here is derived from an EMBL/GenBank/DDBJ whole genome shotgun (WGS) entry which is preliminary data.</text>
</comment>
<evidence type="ECO:0000256" key="6">
    <source>
        <dbReference type="ARBA" id="ARBA00023118"/>
    </source>
</evidence>
<keyword evidence="12" id="KW-1185">Reference proteome</keyword>
<dbReference type="Proteomes" id="UP000004946">
    <property type="component" value="Chromosome"/>
</dbReference>
<comment type="subunit">
    <text evidence="9 10">Homodimer, forms a heterotetramer with a Cas2 homodimer.</text>
</comment>
<evidence type="ECO:0000256" key="4">
    <source>
        <dbReference type="ARBA" id="ARBA00022801"/>
    </source>
</evidence>
<dbReference type="PANTHER" id="PTHR34353">
    <property type="entry name" value="CRISPR-ASSOCIATED ENDONUCLEASE CAS1 1"/>
    <property type="match status" value="1"/>
</dbReference>
<dbReference type="GO" id="GO:0043571">
    <property type="term" value="P:maintenance of CRISPR repeat elements"/>
    <property type="evidence" value="ECO:0007669"/>
    <property type="project" value="UniProtKB-UniRule"/>
</dbReference>
<protein>
    <recommendedName>
        <fullName evidence="10">CRISPR-associated endonuclease Cas1</fullName>
        <ecNumber evidence="10">3.1.-.-</ecNumber>
    </recommendedName>
</protein>
<reference evidence="11 12" key="1">
    <citation type="submission" date="2010-12" db="EMBL/GenBank/DDBJ databases">
        <authorList>
            <person name="Muzny D."/>
            <person name="Qin X."/>
            <person name="Buhay C."/>
            <person name="Dugan-Rocha S."/>
            <person name="Ding Y."/>
            <person name="Chen G."/>
            <person name="Hawes A."/>
            <person name="Holder M."/>
            <person name="Jhangiani S."/>
            <person name="Johnson A."/>
            <person name="Khan Z."/>
            <person name="Li Z."/>
            <person name="Liu W."/>
            <person name="Liu X."/>
            <person name="Perez L."/>
            <person name="Shen H."/>
            <person name="Wang Q."/>
            <person name="Watt J."/>
            <person name="Xi L."/>
            <person name="Xin Y."/>
            <person name="Zhou J."/>
            <person name="Deng J."/>
            <person name="Jiang H."/>
            <person name="Liu Y."/>
            <person name="Qu J."/>
            <person name="Song X.-Z."/>
            <person name="Zhang L."/>
            <person name="Villasana D."/>
            <person name="Johnson A."/>
            <person name="Liu J."/>
            <person name="Liyanage D."/>
            <person name="Lorensuhewa L."/>
            <person name="Robinson T."/>
            <person name="Song A."/>
            <person name="Song B.-B."/>
            <person name="Dinh H."/>
            <person name="Thornton R."/>
            <person name="Coyle M."/>
            <person name="Francisco L."/>
            <person name="Jackson L."/>
            <person name="Javaid M."/>
            <person name="Korchina V."/>
            <person name="Kovar C."/>
            <person name="Mata R."/>
            <person name="Mathew T."/>
            <person name="Ngo R."/>
            <person name="Nguyen L."/>
            <person name="Nguyen N."/>
            <person name="Okwuonu G."/>
            <person name="Ongeri F."/>
            <person name="Pham C."/>
            <person name="Simmons D."/>
            <person name="Wilczek-Boney K."/>
            <person name="Hale W."/>
            <person name="Jakkamsetti A."/>
            <person name="Pham P."/>
            <person name="Ruth R."/>
            <person name="San Lucas F."/>
            <person name="Warren J."/>
            <person name="Zhang J."/>
            <person name="Zhao Z."/>
            <person name="Zhou C."/>
            <person name="Zhu D."/>
            <person name="Lee S."/>
            <person name="Bess C."/>
            <person name="Blankenburg K."/>
            <person name="Forbes L."/>
            <person name="Fu Q."/>
            <person name="Gubbala S."/>
            <person name="Hirani K."/>
            <person name="Jayaseelan J.C."/>
            <person name="Lara F."/>
            <person name="Munidasa M."/>
            <person name="Palculict T."/>
            <person name="Patil S."/>
            <person name="Pu L.-L."/>
            <person name="Saada N."/>
            <person name="Tang L."/>
            <person name="Weissenberger G."/>
            <person name="Zhu Y."/>
            <person name="Hemphill L."/>
            <person name="Shang Y."/>
            <person name="Youmans B."/>
            <person name="Ayvaz T."/>
            <person name="Ross M."/>
            <person name="Santibanez J."/>
            <person name="Aqrawi P."/>
            <person name="Gross S."/>
            <person name="Joshi V."/>
            <person name="Fowler G."/>
            <person name="Nazareth L."/>
            <person name="Reid J."/>
            <person name="Worley K."/>
            <person name="Petrosino J."/>
            <person name="Highlander S."/>
            <person name="Gibbs R."/>
        </authorList>
    </citation>
    <scope>NUCLEOTIDE SEQUENCE [LARGE SCALE GENOMIC DNA]</scope>
    <source>
        <strain evidence="11 12">DSM 10105</strain>
    </source>
</reference>
<feature type="binding site" evidence="10">
    <location>
        <position position="222"/>
    </location>
    <ligand>
        <name>Mn(2+)</name>
        <dbReference type="ChEBI" id="CHEBI:29035"/>
    </ligand>
</feature>
<comment type="function">
    <text evidence="10">CRISPR (clustered regularly interspaced short palindromic repeat), is an adaptive immune system that provides protection against mobile genetic elements (viruses, transposable elements and conjugative plasmids). CRISPR clusters contain spacers, sequences complementary to antecedent mobile elements, and target invading nucleic acids. CRISPR clusters are transcribed and processed into CRISPR RNA (crRNA). Acts as a dsDNA endonuclease. Involved in the integration of spacer DNA into the CRISPR cassette.</text>
</comment>
<dbReference type="HOGENOM" id="CLU_055263_1_0_11"/>
<keyword evidence="7 10" id="KW-0238">DNA-binding</keyword>
<dbReference type="eggNOG" id="COG1518">
    <property type="taxonomic scope" value="Bacteria"/>
</dbReference>
<evidence type="ECO:0000256" key="8">
    <source>
        <dbReference type="ARBA" id="ARBA00023211"/>
    </source>
</evidence>
<dbReference type="PANTHER" id="PTHR34353:SF2">
    <property type="entry name" value="CRISPR-ASSOCIATED ENDONUCLEASE CAS1 1"/>
    <property type="match status" value="1"/>
</dbReference>
<dbReference type="Gene3D" id="1.20.120.920">
    <property type="entry name" value="CRISPR-associated endonuclease Cas1, C-terminal domain"/>
    <property type="match status" value="1"/>
</dbReference>
<keyword evidence="8 10" id="KW-0464">Manganese</keyword>
<feature type="binding site" evidence="10">
    <location>
        <position position="150"/>
    </location>
    <ligand>
        <name>Mn(2+)</name>
        <dbReference type="ChEBI" id="CHEBI:29035"/>
    </ligand>
</feature>
<evidence type="ECO:0000313" key="11">
    <source>
        <dbReference type="EMBL" id="EFT82596.1"/>
    </source>
</evidence>
<dbReference type="InterPro" id="IPR019855">
    <property type="entry name" value="CRISPR-assoc_Cas1_NMENI"/>
</dbReference>
<evidence type="ECO:0000256" key="2">
    <source>
        <dbReference type="ARBA" id="ARBA00022723"/>
    </source>
</evidence>
<organism evidence="11 12">
    <name type="scientific">Parascardovia denticolens DSM 10105 = JCM 12538</name>
    <dbReference type="NCBI Taxonomy" id="864564"/>
    <lineage>
        <taxon>Bacteria</taxon>
        <taxon>Bacillati</taxon>
        <taxon>Actinomycetota</taxon>
        <taxon>Actinomycetes</taxon>
        <taxon>Bifidobacteriales</taxon>
        <taxon>Bifidobacteriaceae</taxon>
        <taxon>Parascardovia</taxon>
    </lineage>
</organism>
<evidence type="ECO:0000256" key="10">
    <source>
        <dbReference type="HAMAP-Rule" id="MF_01470"/>
    </source>
</evidence>
<evidence type="ECO:0000256" key="9">
    <source>
        <dbReference type="ARBA" id="ARBA00038592"/>
    </source>
</evidence>
<keyword evidence="1 10" id="KW-0540">Nuclease</keyword>